<dbReference type="Proteomes" id="UP000828390">
    <property type="component" value="Unassembled WGS sequence"/>
</dbReference>
<evidence type="ECO:0000313" key="2">
    <source>
        <dbReference type="Proteomes" id="UP000828390"/>
    </source>
</evidence>
<accession>A0A9D4IIR7</accession>
<gene>
    <name evidence="1" type="ORF">DPMN_175453</name>
</gene>
<organism evidence="1 2">
    <name type="scientific">Dreissena polymorpha</name>
    <name type="common">Zebra mussel</name>
    <name type="synonym">Mytilus polymorpha</name>
    <dbReference type="NCBI Taxonomy" id="45954"/>
    <lineage>
        <taxon>Eukaryota</taxon>
        <taxon>Metazoa</taxon>
        <taxon>Spiralia</taxon>
        <taxon>Lophotrochozoa</taxon>
        <taxon>Mollusca</taxon>
        <taxon>Bivalvia</taxon>
        <taxon>Autobranchia</taxon>
        <taxon>Heteroconchia</taxon>
        <taxon>Euheterodonta</taxon>
        <taxon>Imparidentia</taxon>
        <taxon>Neoheterodontei</taxon>
        <taxon>Myida</taxon>
        <taxon>Dreissenoidea</taxon>
        <taxon>Dreissenidae</taxon>
        <taxon>Dreissena</taxon>
    </lineage>
</organism>
<comment type="caution">
    <text evidence="1">The sequence shown here is derived from an EMBL/GenBank/DDBJ whole genome shotgun (WGS) entry which is preliminary data.</text>
</comment>
<dbReference type="AlphaFoldDB" id="A0A9D4IIR7"/>
<reference evidence="1" key="2">
    <citation type="submission" date="2020-11" db="EMBL/GenBank/DDBJ databases">
        <authorList>
            <person name="McCartney M.A."/>
            <person name="Auch B."/>
            <person name="Kono T."/>
            <person name="Mallez S."/>
            <person name="Becker A."/>
            <person name="Gohl D.M."/>
            <person name="Silverstein K.A.T."/>
            <person name="Koren S."/>
            <person name="Bechman K.B."/>
            <person name="Herman A."/>
            <person name="Abrahante J.E."/>
            <person name="Garbe J."/>
        </authorList>
    </citation>
    <scope>NUCLEOTIDE SEQUENCE</scope>
    <source>
        <strain evidence="1">Duluth1</strain>
        <tissue evidence="1">Whole animal</tissue>
    </source>
</reference>
<sequence>MPHKAMRIMDFIYICICSTRSYHTEDNVRRCASRQIQPHRNATAIGRRTAGRSSTHQDRALVPQRILQVCIAGLFGDGAMCDPKDSGFCPRC</sequence>
<evidence type="ECO:0000313" key="1">
    <source>
        <dbReference type="EMBL" id="KAH3774082.1"/>
    </source>
</evidence>
<reference evidence="1" key="1">
    <citation type="journal article" date="2019" name="bioRxiv">
        <title>The Genome of the Zebra Mussel, Dreissena polymorpha: A Resource for Invasive Species Research.</title>
        <authorList>
            <person name="McCartney M.A."/>
            <person name="Auch B."/>
            <person name="Kono T."/>
            <person name="Mallez S."/>
            <person name="Zhang Y."/>
            <person name="Obille A."/>
            <person name="Becker A."/>
            <person name="Abrahante J.E."/>
            <person name="Garbe J."/>
            <person name="Badalamenti J.P."/>
            <person name="Herman A."/>
            <person name="Mangelson H."/>
            <person name="Liachko I."/>
            <person name="Sullivan S."/>
            <person name="Sone E.D."/>
            <person name="Koren S."/>
            <person name="Silverstein K.A.T."/>
            <person name="Beckman K.B."/>
            <person name="Gohl D.M."/>
        </authorList>
    </citation>
    <scope>NUCLEOTIDE SEQUENCE</scope>
    <source>
        <strain evidence="1">Duluth1</strain>
        <tissue evidence="1">Whole animal</tissue>
    </source>
</reference>
<proteinExistence type="predicted"/>
<keyword evidence="2" id="KW-1185">Reference proteome</keyword>
<name>A0A9D4IIR7_DREPO</name>
<protein>
    <submittedName>
        <fullName evidence="1">Uncharacterized protein</fullName>
    </submittedName>
</protein>
<dbReference type="EMBL" id="JAIWYP010000009">
    <property type="protein sequence ID" value="KAH3774082.1"/>
    <property type="molecule type" value="Genomic_DNA"/>
</dbReference>